<dbReference type="GO" id="GO:0016791">
    <property type="term" value="F:phosphatase activity"/>
    <property type="evidence" value="ECO:0007669"/>
    <property type="project" value="UniProtKB-ARBA"/>
</dbReference>
<dbReference type="SUPFAM" id="SSF56784">
    <property type="entry name" value="HAD-like"/>
    <property type="match status" value="1"/>
</dbReference>
<accession>A0A2A9PSJ5</accession>
<reference evidence="1 2" key="1">
    <citation type="journal article" date="2015" name="BMC Genomics">
        <title>Gene expression during zombie ant biting behavior reflects the complexity underlying fungal parasitic behavioral manipulation.</title>
        <authorList>
            <person name="de Bekker C."/>
            <person name="Ohm R.A."/>
            <person name="Loreto R.G."/>
            <person name="Sebastian A."/>
            <person name="Albert I."/>
            <person name="Merrow M."/>
            <person name="Brachmann A."/>
            <person name="Hughes D.P."/>
        </authorList>
    </citation>
    <scope>NUCLEOTIDE SEQUENCE [LARGE SCALE GENOMIC DNA]</scope>
    <source>
        <strain evidence="1 2">SC16a</strain>
    </source>
</reference>
<gene>
    <name evidence="1" type="ORF">XA68_17750</name>
</gene>
<dbReference type="EMBL" id="LAZP02000008">
    <property type="protein sequence ID" value="PFH63106.1"/>
    <property type="molecule type" value="Genomic_DNA"/>
</dbReference>
<comment type="caution">
    <text evidence="1">The sequence shown here is derived from an EMBL/GenBank/DDBJ whole genome shotgun (WGS) entry which is preliminary data.</text>
</comment>
<dbReference type="PANTHER" id="PTHR43611">
    <property type="entry name" value="ALPHA-D-GLUCOSE 1-PHOSPHATE PHOSPHATASE"/>
    <property type="match status" value="1"/>
</dbReference>
<protein>
    <recommendedName>
        <fullName evidence="3">HAD-like protein</fullName>
    </recommendedName>
</protein>
<dbReference type="Gene3D" id="1.10.150.240">
    <property type="entry name" value="Putative phosphatase, domain 2"/>
    <property type="match status" value="1"/>
</dbReference>
<dbReference type="Proteomes" id="UP000037136">
    <property type="component" value="Unassembled WGS sequence"/>
</dbReference>
<evidence type="ECO:0008006" key="3">
    <source>
        <dbReference type="Google" id="ProtNLM"/>
    </source>
</evidence>
<dbReference type="OrthoDB" id="2012566at2759"/>
<dbReference type="InterPro" id="IPR023198">
    <property type="entry name" value="PGP-like_dom2"/>
</dbReference>
<sequence>MAFAEYSSLVLDLGGVLAFYSPMTKYTGLSPRQIKNALDSPCWYDYERGKISKQDCYAQVTATFNIDQGGWELALKQMMDGLQVNKDLIAAISSLKEAHPKLRVYCLSNIPQPESEYLMDQVKSWGIIDELYASSDAGHRKPDAALYKYFLERSGNRAQDCIFVDDTLENIVAARVLGFRAILFQDTRAVVRTLHNLLGDPVARGMAFLKSHAGHLFCQTTSGEVQPDNYSQLLILQNTGDRSLVTLENNGPTWSYFVGPPIFADTLYPNDSDTTSLAMAVFDDTVSAEDKSVAMSTILSHLSPDGLPYCWFDTNRPRFCHCICANVYRFFCLNNRHQDLPSVYNYLYDLLQSKAYLLGTRYYESPDWFLFILADLCARRPHDLGLLDMRKLLVLRLQERVGGDEIVLNACMRLLSAQMLGLTDVQDLERLLNAQQLDGGWELSWLWHYGREPGKVGSRGVVTAMAVNGIRRAREIVAFGESGKNGTNGASGNGIKKVLVE</sequence>
<dbReference type="NCBIfam" id="TIGR01509">
    <property type="entry name" value="HAD-SF-IA-v3"/>
    <property type="match status" value="1"/>
</dbReference>
<dbReference type="InterPro" id="IPR023214">
    <property type="entry name" value="HAD_sf"/>
</dbReference>
<proteinExistence type="predicted"/>
<dbReference type="STRING" id="268505.A0A2A9PSJ5"/>
<dbReference type="AlphaFoldDB" id="A0A2A9PSJ5"/>
<reference evidence="1 2" key="2">
    <citation type="journal article" date="2017" name="Sci. Rep.">
        <title>Ant-infecting Ophiocordyceps genomes reveal a high diversity of potential behavioral manipulation genes and a possible major role for enterotoxins.</title>
        <authorList>
            <person name="de Bekker C."/>
            <person name="Ohm R.A."/>
            <person name="Evans H.C."/>
            <person name="Brachmann A."/>
            <person name="Hughes D.P."/>
        </authorList>
    </citation>
    <scope>NUCLEOTIDE SEQUENCE [LARGE SCALE GENOMIC DNA]</scope>
    <source>
        <strain evidence="1 2">SC16a</strain>
    </source>
</reference>
<evidence type="ECO:0000313" key="1">
    <source>
        <dbReference type="EMBL" id="PFH63106.1"/>
    </source>
</evidence>
<organism evidence="1 2">
    <name type="scientific">Ophiocordyceps unilateralis</name>
    <name type="common">Zombie-ant fungus</name>
    <name type="synonym">Torrubia unilateralis</name>
    <dbReference type="NCBI Taxonomy" id="268505"/>
    <lineage>
        <taxon>Eukaryota</taxon>
        <taxon>Fungi</taxon>
        <taxon>Dikarya</taxon>
        <taxon>Ascomycota</taxon>
        <taxon>Pezizomycotina</taxon>
        <taxon>Sordariomycetes</taxon>
        <taxon>Hypocreomycetidae</taxon>
        <taxon>Hypocreales</taxon>
        <taxon>Ophiocordycipitaceae</taxon>
        <taxon>Ophiocordyceps</taxon>
    </lineage>
</organism>
<dbReference type="Gene3D" id="3.40.50.1000">
    <property type="entry name" value="HAD superfamily/HAD-like"/>
    <property type="match status" value="1"/>
</dbReference>
<dbReference type="NCBIfam" id="TIGR01549">
    <property type="entry name" value="HAD-SF-IA-v1"/>
    <property type="match status" value="1"/>
</dbReference>
<dbReference type="InterPro" id="IPR036412">
    <property type="entry name" value="HAD-like_sf"/>
</dbReference>
<evidence type="ECO:0000313" key="2">
    <source>
        <dbReference type="Proteomes" id="UP000037136"/>
    </source>
</evidence>
<dbReference type="PANTHER" id="PTHR43611:SF3">
    <property type="entry name" value="FLAVIN MONONUCLEOTIDE HYDROLASE 1, CHLOROPLATIC"/>
    <property type="match status" value="1"/>
</dbReference>
<dbReference type="InterPro" id="IPR006439">
    <property type="entry name" value="HAD-SF_hydro_IA"/>
</dbReference>
<name>A0A2A9PSJ5_OPHUN</name>
<dbReference type="Pfam" id="PF00702">
    <property type="entry name" value="Hydrolase"/>
    <property type="match status" value="1"/>
</dbReference>
<keyword evidence="2" id="KW-1185">Reference proteome</keyword>